<feature type="non-terminal residue" evidence="1">
    <location>
        <position position="386"/>
    </location>
</feature>
<protein>
    <submittedName>
        <fullName evidence="1">Uncharacterized protein</fullName>
    </submittedName>
</protein>
<accession>A0ACC3D0V9</accession>
<evidence type="ECO:0000313" key="2">
    <source>
        <dbReference type="Proteomes" id="UP001186974"/>
    </source>
</evidence>
<sequence length="386" mass="41338">MGSSRPQTPTSPISHRRHPSSLDFSHSTPNRRYSSGRRPSSTYSPITPRSTGGFAAQNDTSELDSSTIDAGGGDGGLGSLADELADAWSDDEYGEAEEGVSELLPSFGEPIQVNGYMNGHGGALPRDSGVADVQSSPSQPQNGFLSPSHSPSKSTRNGGRQQHQSLYDGSDYGEESDLESGDLIGDGLEARMAAIEALARRGSESNGSQMDDVIGRVTESLRDLGAQTGIEGGATRLTTANAALSTHLTHQTRLLTTLTSTLLSPLSPPPSRDLIDDLLPLLALALQHLPHPSPTPLYALRSLTNTTRELVATLAYLADSLHMARQTSTTASRKLRSVKDAVGEWRREVEARERAQVWIERGGWDERLKRREGARVCGEVVGGFEE</sequence>
<name>A0ACC3D0V9_9PEZI</name>
<evidence type="ECO:0000313" key="1">
    <source>
        <dbReference type="EMBL" id="KAK3060161.1"/>
    </source>
</evidence>
<comment type="caution">
    <text evidence="1">The sequence shown here is derived from an EMBL/GenBank/DDBJ whole genome shotgun (WGS) entry which is preliminary data.</text>
</comment>
<dbReference type="EMBL" id="JAWDJW010008808">
    <property type="protein sequence ID" value="KAK3060161.1"/>
    <property type="molecule type" value="Genomic_DNA"/>
</dbReference>
<dbReference type="Proteomes" id="UP001186974">
    <property type="component" value="Unassembled WGS sequence"/>
</dbReference>
<organism evidence="1 2">
    <name type="scientific">Coniosporium uncinatum</name>
    <dbReference type="NCBI Taxonomy" id="93489"/>
    <lineage>
        <taxon>Eukaryota</taxon>
        <taxon>Fungi</taxon>
        <taxon>Dikarya</taxon>
        <taxon>Ascomycota</taxon>
        <taxon>Pezizomycotina</taxon>
        <taxon>Dothideomycetes</taxon>
        <taxon>Dothideomycetes incertae sedis</taxon>
        <taxon>Coniosporium</taxon>
    </lineage>
</organism>
<reference evidence="1" key="1">
    <citation type="submission" date="2024-09" db="EMBL/GenBank/DDBJ databases">
        <title>Black Yeasts Isolated from many extreme environments.</title>
        <authorList>
            <person name="Coleine C."/>
            <person name="Stajich J.E."/>
            <person name="Selbmann L."/>
        </authorList>
    </citation>
    <scope>NUCLEOTIDE SEQUENCE</scope>
    <source>
        <strain evidence="1">CCFEE 5737</strain>
    </source>
</reference>
<keyword evidence="2" id="KW-1185">Reference proteome</keyword>
<gene>
    <name evidence="1" type="ORF">LTS18_009171</name>
</gene>
<proteinExistence type="predicted"/>